<name>A0A1H8KDW1_9FIRM</name>
<organism evidence="2 3">
    <name type="scientific">Peptostreptococcus russellii</name>
    <dbReference type="NCBI Taxonomy" id="215200"/>
    <lineage>
        <taxon>Bacteria</taxon>
        <taxon>Bacillati</taxon>
        <taxon>Bacillota</taxon>
        <taxon>Clostridia</taxon>
        <taxon>Peptostreptococcales</taxon>
        <taxon>Peptostreptococcaceae</taxon>
        <taxon>Peptostreptococcus</taxon>
    </lineage>
</organism>
<protein>
    <submittedName>
        <fullName evidence="2">Putative cell wall binding repeat 2</fullName>
    </submittedName>
</protein>
<accession>A0A1H8KDW1</accession>
<evidence type="ECO:0000313" key="2">
    <source>
        <dbReference type="EMBL" id="SEN91163.1"/>
    </source>
</evidence>
<dbReference type="STRING" id="215200.SAMN05216454_1294"/>
<gene>
    <name evidence="2" type="ORF">SAMN05216454_1294</name>
</gene>
<dbReference type="AlphaFoldDB" id="A0A1H8KDW1"/>
<dbReference type="InterPro" id="IPR007253">
    <property type="entry name" value="Cell_wall-bd_2"/>
</dbReference>
<dbReference type="EMBL" id="FODF01000029">
    <property type="protein sequence ID" value="SEN91163.1"/>
    <property type="molecule type" value="Genomic_DNA"/>
</dbReference>
<dbReference type="PANTHER" id="PTHR30032:SF8">
    <property type="entry name" value="GERMINATION-SPECIFIC N-ACETYLMURAMOYL-L-ALANINE AMIDASE"/>
    <property type="match status" value="1"/>
</dbReference>
<dbReference type="PANTHER" id="PTHR30032">
    <property type="entry name" value="N-ACETYLMURAMOYL-L-ALANINE AMIDASE-RELATED"/>
    <property type="match status" value="1"/>
</dbReference>
<proteinExistence type="predicted"/>
<dbReference type="Proteomes" id="UP000199512">
    <property type="component" value="Unassembled WGS sequence"/>
</dbReference>
<keyword evidence="3" id="KW-1185">Reference proteome</keyword>
<feature type="chain" id="PRO_5011474475" evidence="1">
    <location>
        <begin position="26"/>
        <end position="351"/>
    </location>
</feature>
<dbReference type="InterPro" id="IPR051922">
    <property type="entry name" value="Bact_Sporulation_Assoc"/>
</dbReference>
<evidence type="ECO:0000256" key="1">
    <source>
        <dbReference type="SAM" id="SignalP"/>
    </source>
</evidence>
<sequence>MKKIFKKSILVAFALIISLAGMSYAEYDDSDYRVARIAGRDRYDTAIKVDKDCSQKMRSNVAVISNGEQFKKSLYASYLASSIDAHFYPTVKGYISKAILNEILSNNVKKVYIVGDYNDLSKSIDNTLLSKNIYVKRFTENRGLDEAINLEIYSLIGKNFYGDVVMDIVINDDKYPDLIASLPFASRLSRKGLHLYDYKQLVYGEDNRLEDAHFIIGGFNSVPRTVRTFSGDSELGLNYRTNEEGDIIWKYSGRLAGEDRYETAIEIARANYPIFEQDIDTVVIVDGDGYADALSSSKEAMLHSGVILLTESNKLNEKTKKFIKDNNIKNIIIVGGERSVSKDVEEELKSL</sequence>
<feature type="signal peptide" evidence="1">
    <location>
        <begin position="1"/>
        <end position="25"/>
    </location>
</feature>
<evidence type="ECO:0000313" key="3">
    <source>
        <dbReference type="Proteomes" id="UP000199512"/>
    </source>
</evidence>
<dbReference type="Pfam" id="PF04122">
    <property type="entry name" value="CW_binding_2"/>
    <property type="match status" value="2"/>
</dbReference>
<reference evidence="2 3" key="1">
    <citation type="submission" date="2016-10" db="EMBL/GenBank/DDBJ databases">
        <authorList>
            <person name="de Groot N.N."/>
        </authorList>
    </citation>
    <scope>NUCLEOTIDE SEQUENCE [LARGE SCALE GENOMIC DNA]</scope>
    <source>
        <strain evidence="2 3">Calf135</strain>
    </source>
</reference>
<keyword evidence="1" id="KW-0732">Signal</keyword>
<dbReference type="RefSeq" id="WP_091976141.1">
    <property type="nucleotide sequence ID" value="NZ_FODF01000029.1"/>
</dbReference>